<keyword evidence="1" id="KW-0732">Signal</keyword>
<accession>A0ABR6ETN9</accession>
<organism evidence="2 3">
    <name type="scientific">Pedobacter gandavensis</name>
    <dbReference type="NCBI Taxonomy" id="2679963"/>
    <lineage>
        <taxon>Bacteria</taxon>
        <taxon>Pseudomonadati</taxon>
        <taxon>Bacteroidota</taxon>
        <taxon>Sphingobacteriia</taxon>
        <taxon>Sphingobacteriales</taxon>
        <taxon>Sphingobacteriaceae</taxon>
        <taxon>Pedobacter</taxon>
    </lineage>
</organism>
<feature type="chain" id="PRO_5045478462" evidence="1">
    <location>
        <begin position="24"/>
        <end position="108"/>
    </location>
</feature>
<proteinExistence type="predicted"/>
<evidence type="ECO:0000256" key="1">
    <source>
        <dbReference type="SAM" id="SignalP"/>
    </source>
</evidence>
<feature type="signal peptide" evidence="1">
    <location>
        <begin position="1"/>
        <end position="23"/>
    </location>
</feature>
<gene>
    <name evidence="2" type="ORF">GM920_06895</name>
</gene>
<name>A0ABR6ETN9_9SPHI</name>
<dbReference type="RefSeq" id="WP_182954802.1">
    <property type="nucleotide sequence ID" value="NZ_WNXC01000001.1"/>
</dbReference>
<protein>
    <submittedName>
        <fullName evidence="2">Uncharacterized protein</fullName>
    </submittedName>
</protein>
<evidence type="ECO:0000313" key="2">
    <source>
        <dbReference type="EMBL" id="MBB2148635.1"/>
    </source>
</evidence>
<evidence type="ECO:0000313" key="3">
    <source>
        <dbReference type="Proteomes" id="UP000636110"/>
    </source>
</evidence>
<dbReference type="Proteomes" id="UP000636110">
    <property type="component" value="Unassembled WGS sequence"/>
</dbReference>
<keyword evidence="3" id="KW-1185">Reference proteome</keyword>
<sequence>MKKTSFFLLLVVIMLLATAQTYAQISWITKQIDARLSVKFPGEPQKTTKNGVDSYIFYGKDSISYSSTLIDYKVMAHLDSATLAPIKDSQRFADRMREVTLRSELSIR</sequence>
<reference evidence="2 3" key="1">
    <citation type="submission" date="2019-11" db="EMBL/GenBank/DDBJ databases">
        <title>Description of Pedobacter sp. LMG 31462T.</title>
        <authorList>
            <person name="Carlier A."/>
            <person name="Qi S."/>
            <person name="Vandamme P."/>
        </authorList>
    </citation>
    <scope>NUCLEOTIDE SEQUENCE [LARGE SCALE GENOMIC DNA]</scope>
    <source>
        <strain evidence="2 3">LMG 31462</strain>
    </source>
</reference>
<dbReference type="EMBL" id="WNXC01000001">
    <property type="protein sequence ID" value="MBB2148635.1"/>
    <property type="molecule type" value="Genomic_DNA"/>
</dbReference>
<comment type="caution">
    <text evidence="2">The sequence shown here is derived from an EMBL/GenBank/DDBJ whole genome shotgun (WGS) entry which is preliminary data.</text>
</comment>